<dbReference type="OrthoDB" id="5796765at2"/>
<sequence>MSNATFDQATQQFESLFFGPARAYAALTIDYTEKLLSAQYEAAKTYTDIGLSQTRAALDIKDAETLRSYVEEQQKVAKDLGERMKSDAEKVVAMNQDFVQQGQKLTEENVKTASKTASKATK</sequence>
<dbReference type="EMBL" id="FNNI01000001">
    <property type="protein sequence ID" value="SDW32268.1"/>
    <property type="molecule type" value="Genomic_DNA"/>
</dbReference>
<reference evidence="2 3" key="1">
    <citation type="submission" date="2016-10" db="EMBL/GenBank/DDBJ databases">
        <authorList>
            <person name="de Groot N.N."/>
        </authorList>
    </citation>
    <scope>NUCLEOTIDE SEQUENCE [LARGE SCALE GENOMIC DNA]</scope>
    <source>
        <strain evidence="2 3">DSM 19219</strain>
    </source>
</reference>
<dbReference type="AlphaFoldDB" id="A0A1H2SL54"/>
<protein>
    <submittedName>
        <fullName evidence="2">Phasin family protein</fullName>
    </submittedName>
</protein>
<dbReference type="RefSeq" id="WP_092567975.1">
    <property type="nucleotide sequence ID" value="NZ_BMXH01000001.1"/>
</dbReference>
<feature type="domain" description="Phasin" evidence="1">
    <location>
        <begin position="15"/>
        <end position="110"/>
    </location>
</feature>
<accession>A0A1H2SL54</accession>
<organism evidence="2 3">
    <name type="scientific">Aidingimonas halophila</name>
    <dbReference type="NCBI Taxonomy" id="574349"/>
    <lineage>
        <taxon>Bacteria</taxon>
        <taxon>Pseudomonadati</taxon>
        <taxon>Pseudomonadota</taxon>
        <taxon>Gammaproteobacteria</taxon>
        <taxon>Oceanospirillales</taxon>
        <taxon>Halomonadaceae</taxon>
        <taxon>Aidingimonas</taxon>
    </lineage>
</organism>
<evidence type="ECO:0000313" key="2">
    <source>
        <dbReference type="EMBL" id="SDW32268.1"/>
    </source>
</evidence>
<name>A0A1H2SL54_9GAMM</name>
<dbReference type="InterPro" id="IPR018968">
    <property type="entry name" value="Phasin"/>
</dbReference>
<keyword evidence="3" id="KW-1185">Reference proteome</keyword>
<evidence type="ECO:0000259" key="1">
    <source>
        <dbReference type="Pfam" id="PF09361"/>
    </source>
</evidence>
<proteinExistence type="predicted"/>
<gene>
    <name evidence="2" type="ORF">SAMN05443545_101590</name>
</gene>
<dbReference type="Pfam" id="PF09361">
    <property type="entry name" value="Phasin_2"/>
    <property type="match status" value="1"/>
</dbReference>
<evidence type="ECO:0000313" key="3">
    <source>
        <dbReference type="Proteomes" id="UP000198500"/>
    </source>
</evidence>
<dbReference type="Proteomes" id="UP000198500">
    <property type="component" value="Unassembled WGS sequence"/>
</dbReference>